<evidence type="ECO:0000313" key="1">
    <source>
        <dbReference type="EMBL" id="MBI4726657.1"/>
    </source>
</evidence>
<accession>A0A933IB87</accession>
<reference evidence="1" key="1">
    <citation type="submission" date="2020-07" db="EMBL/GenBank/DDBJ databases">
        <title>Huge and variable diversity of episymbiotic CPR bacteria and DPANN archaea in groundwater ecosystems.</title>
        <authorList>
            <person name="He C.Y."/>
            <person name="Keren R."/>
            <person name="Whittaker M."/>
            <person name="Farag I.F."/>
            <person name="Doudna J."/>
            <person name="Cate J.H.D."/>
            <person name="Banfield J.F."/>
        </authorList>
    </citation>
    <scope>NUCLEOTIDE SEQUENCE</scope>
    <source>
        <strain evidence="1">NC_groundwater_1520_Pr4_B-0.1um_53_5</strain>
    </source>
</reference>
<protein>
    <submittedName>
        <fullName evidence="1">Uncharacterized protein</fullName>
    </submittedName>
</protein>
<sequence>GNPTATGNIQKIEGIAGTFTEGMSFNYPYQQAPDNSVDIIDQLAAGNQLIMGSDPAKDKWVRGRGTSYGAYYKGGKASTHNNIYLTFSLGSLNNGIHPSTASELTRRILAFQGFNVEPEPIVDLVDSVYTGTVEGSVELSWTAVSDDSLTEAASKYWLKYTKYDASASDLGKMSAEEDFIDTGLLIIKLGRLQP</sequence>
<organism evidence="1 2">
    <name type="scientific">candidate division TA06 bacterium</name>
    <dbReference type="NCBI Taxonomy" id="2250710"/>
    <lineage>
        <taxon>Bacteria</taxon>
        <taxon>Bacteria division TA06</taxon>
    </lineage>
</organism>
<dbReference type="Proteomes" id="UP000736328">
    <property type="component" value="Unassembled WGS sequence"/>
</dbReference>
<feature type="non-terminal residue" evidence="1">
    <location>
        <position position="1"/>
    </location>
</feature>
<comment type="caution">
    <text evidence="1">The sequence shown here is derived from an EMBL/GenBank/DDBJ whole genome shotgun (WGS) entry which is preliminary data.</text>
</comment>
<dbReference type="AlphaFoldDB" id="A0A933IB87"/>
<evidence type="ECO:0000313" key="2">
    <source>
        <dbReference type="Proteomes" id="UP000736328"/>
    </source>
</evidence>
<name>A0A933IB87_UNCT6</name>
<proteinExistence type="predicted"/>
<dbReference type="EMBL" id="JACQXR010000069">
    <property type="protein sequence ID" value="MBI4726657.1"/>
    <property type="molecule type" value="Genomic_DNA"/>
</dbReference>
<gene>
    <name evidence="1" type="ORF">HY768_05465</name>
</gene>